<dbReference type="NCBIfam" id="TIGR00004">
    <property type="entry name" value="Rid family detoxifying hydrolase"/>
    <property type="match status" value="1"/>
</dbReference>
<dbReference type="PANTHER" id="PTHR11803:SF39">
    <property type="entry name" value="2-IMINOBUTANOATE_2-IMINOPROPANOATE DEAMINASE"/>
    <property type="match status" value="1"/>
</dbReference>
<comment type="similarity">
    <text evidence="1">Belongs to the RutC family.</text>
</comment>
<dbReference type="Proteomes" id="UP000238205">
    <property type="component" value="Unassembled WGS sequence"/>
</dbReference>
<dbReference type="Pfam" id="PF01042">
    <property type="entry name" value="Ribonuc_L-PSP"/>
    <property type="match status" value="1"/>
</dbReference>
<dbReference type="InterPro" id="IPR035959">
    <property type="entry name" value="RutC-like_sf"/>
</dbReference>
<dbReference type="PANTHER" id="PTHR11803">
    <property type="entry name" value="2-IMINOBUTANOATE/2-IMINOPROPANOATE DEAMINASE RIDA"/>
    <property type="match status" value="1"/>
</dbReference>
<dbReference type="CDD" id="cd00448">
    <property type="entry name" value="YjgF_YER057c_UK114_family"/>
    <property type="match status" value="1"/>
</dbReference>
<evidence type="ECO:0000313" key="2">
    <source>
        <dbReference type="EMBL" id="PRY78632.1"/>
    </source>
</evidence>
<dbReference type="GO" id="GO:0005829">
    <property type="term" value="C:cytosol"/>
    <property type="evidence" value="ECO:0007669"/>
    <property type="project" value="TreeGrafter"/>
</dbReference>
<comment type="caution">
    <text evidence="2">The sequence shown here is derived from an EMBL/GenBank/DDBJ whole genome shotgun (WGS) entry which is preliminary data.</text>
</comment>
<dbReference type="EMBL" id="PVTO01000025">
    <property type="protein sequence ID" value="PRY78632.1"/>
    <property type="molecule type" value="Genomic_DNA"/>
</dbReference>
<dbReference type="InterPro" id="IPR006175">
    <property type="entry name" value="YjgF/YER057c/UK114"/>
</dbReference>
<dbReference type="AlphaFoldDB" id="A0A2T0W0V4"/>
<dbReference type="InterPro" id="IPR006056">
    <property type="entry name" value="RidA"/>
</dbReference>
<dbReference type="FunFam" id="3.30.1330.40:FF:000001">
    <property type="entry name" value="L-PSP family endoribonuclease"/>
    <property type="match status" value="1"/>
</dbReference>
<organism evidence="2 3">
    <name type="scientific">Alkalibacterium olivapovliticus</name>
    <dbReference type="NCBI Taxonomy" id="99907"/>
    <lineage>
        <taxon>Bacteria</taxon>
        <taxon>Bacillati</taxon>
        <taxon>Bacillota</taxon>
        <taxon>Bacilli</taxon>
        <taxon>Lactobacillales</taxon>
        <taxon>Carnobacteriaceae</taxon>
        <taxon>Alkalibacterium</taxon>
    </lineage>
</organism>
<keyword evidence="3" id="KW-1185">Reference proteome</keyword>
<gene>
    <name evidence="2" type="ORF">CLV38_1253</name>
</gene>
<proteinExistence type="inferred from homology"/>
<dbReference type="RefSeq" id="WP_106195336.1">
    <property type="nucleotide sequence ID" value="NZ_PVTO01000025.1"/>
</dbReference>
<name>A0A2T0W0V4_9LACT</name>
<dbReference type="Gene3D" id="3.30.1330.40">
    <property type="entry name" value="RutC-like"/>
    <property type="match status" value="1"/>
</dbReference>
<evidence type="ECO:0000313" key="3">
    <source>
        <dbReference type="Proteomes" id="UP000238205"/>
    </source>
</evidence>
<protein>
    <submittedName>
        <fullName evidence="2">2-iminobutanoate/2-iminopropanoate deaminase</fullName>
    </submittedName>
</protein>
<sequence>MSKLPKAIGPYSPYRISGTQLFTSGQLPVDPETNELVEGFEAQARQSFKNIQSILELEGKKLSDVVKLTVLVSDLANFSAVNEVMEDLFSEPYPARTAYQVAALPKEALIEIEAIADLS</sequence>
<accession>A0A2T0W0V4</accession>
<reference evidence="2 3" key="1">
    <citation type="submission" date="2018-03" db="EMBL/GenBank/DDBJ databases">
        <title>Genomic Encyclopedia of Archaeal and Bacterial Type Strains, Phase II (KMG-II): from individual species to whole genera.</title>
        <authorList>
            <person name="Goeker M."/>
        </authorList>
    </citation>
    <scope>NUCLEOTIDE SEQUENCE [LARGE SCALE GENOMIC DNA]</scope>
    <source>
        <strain evidence="2 3">DSM 13175</strain>
    </source>
</reference>
<dbReference type="GO" id="GO:0019239">
    <property type="term" value="F:deaminase activity"/>
    <property type="evidence" value="ECO:0007669"/>
    <property type="project" value="TreeGrafter"/>
</dbReference>
<evidence type="ECO:0000256" key="1">
    <source>
        <dbReference type="ARBA" id="ARBA00010552"/>
    </source>
</evidence>
<dbReference type="SUPFAM" id="SSF55298">
    <property type="entry name" value="YjgF-like"/>
    <property type="match status" value="1"/>
</dbReference>
<dbReference type="OrthoDB" id="9803101at2"/>